<dbReference type="Gene3D" id="1.20.140.10">
    <property type="entry name" value="Butyryl-CoA Dehydrogenase, subunit A, domain 3"/>
    <property type="match status" value="2"/>
</dbReference>
<dbReference type="AlphaFoldDB" id="A0AAZ1XSL6"/>
<dbReference type="GO" id="GO:0004466">
    <property type="term" value="F:long-chain fatty acyl-CoA dehydrogenase activity"/>
    <property type="evidence" value="ECO:0007669"/>
    <property type="project" value="TreeGrafter"/>
</dbReference>
<protein>
    <recommendedName>
        <fullName evidence="6">Acyl-CoA dehydrogenase/oxidase C-terminal domain-containing protein</fullName>
    </recommendedName>
</protein>
<feature type="domain" description="Acyl-CoA dehydrogenase/oxidase C-terminal" evidence="6">
    <location>
        <begin position="51"/>
        <end position="103"/>
    </location>
</feature>
<comment type="cofactor">
    <cofactor evidence="1">
        <name>FAD</name>
        <dbReference type="ChEBI" id="CHEBI:57692"/>
    </cofactor>
</comment>
<evidence type="ECO:0000256" key="5">
    <source>
        <dbReference type="SAM" id="Phobius"/>
    </source>
</evidence>
<dbReference type="PANTHER" id="PTHR48083:SF20">
    <property type="entry name" value="LONG-CHAIN SPECIFIC ACYL-COA DEHYDROGENASE, MITOCHONDRIAL"/>
    <property type="match status" value="1"/>
</dbReference>
<evidence type="ECO:0000256" key="2">
    <source>
        <dbReference type="ARBA" id="ARBA00022630"/>
    </source>
</evidence>
<organism evidence="7 8">
    <name type="scientific">Oreochromis aureus</name>
    <name type="common">Israeli tilapia</name>
    <name type="synonym">Chromis aureus</name>
    <dbReference type="NCBI Taxonomy" id="47969"/>
    <lineage>
        <taxon>Eukaryota</taxon>
        <taxon>Metazoa</taxon>
        <taxon>Chordata</taxon>
        <taxon>Craniata</taxon>
        <taxon>Vertebrata</taxon>
        <taxon>Euteleostomi</taxon>
        <taxon>Actinopterygii</taxon>
        <taxon>Neopterygii</taxon>
        <taxon>Teleostei</taxon>
        <taxon>Neoteleostei</taxon>
        <taxon>Acanthomorphata</taxon>
        <taxon>Ovalentaria</taxon>
        <taxon>Cichlomorphae</taxon>
        <taxon>Cichliformes</taxon>
        <taxon>Cichlidae</taxon>
        <taxon>African cichlids</taxon>
        <taxon>Pseudocrenilabrinae</taxon>
        <taxon>Oreochromini</taxon>
        <taxon>Oreochromis</taxon>
    </lineage>
</organism>
<dbReference type="GO" id="GO:0005739">
    <property type="term" value="C:mitochondrion"/>
    <property type="evidence" value="ECO:0007669"/>
    <property type="project" value="TreeGrafter"/>
</dbReference>
<dbReference type="InterPro" id="IPR046373">
    <property type="entry name" value="Acyl-CoA_Oxase/DH_mid-dom_sf"/>
</dbReference>
<keyword evidence="3" id="KW-0274">FAD</keyword>
<dbReference type="Ensembl" id="ENSOABT00000084693.1">
    <property type="protein sequence ID" value="ENSOABP00000070634.1"/>
    <property type="gene ID" value="ENSOABG00000030974.1"/>
</dbReference>
<reference evidence="7" key="3">
    <citation type="submission" date="2025-09" db="UniProtKB">
        <authorList>
            <consortium name="Ensembl"/>
        </authorList>
    </citation>
    <scope>IDENTIFICATION</scope>
</reference>
<keyword evidence="4" id="KW-0560">Oxidoreductase</keyword>
<keyword evidence="8" id="KW-1185">Reference proteome</keyword>
<dbReference type="GO" id="GO:0019254">
    <property type="term" value="P:carnitine metabolic process, CoA-linked"/>
    <property type="evidence" value="ECO:0007669"/>
    <property type="project" value="TreeGrafter"/>
</dbReference>
<keyword evidence="5" id="KW-0812">Transmembrane</keyword>
<evidence type="ECO:0000313" key="7">
    <source>
        <dbReference type="Ensembl" id="ENSOABP00000070634.1"/>
    </source>
</evidence>
<sequence length="177" mass="20503">IDLLFYCLIVFVSCSFYYILSLVFLLLSKDTAELFFEDVRLPADALLGELNKGFCYLMNELPQERLPVADMVIASCEFMFEETRNYVMQRKAFCKTVAHLQVFIDKFLLKNDQLRSVWVEPSWKTALTSTQCLQLHGGWGYMAFVDSRVQPIYRGTNEIMKEPIAINKNDDVIPDKS</sequence>
<keyword evidence="5" id="KW-1133">Transmembrane helix</keyword>
<gene>
    <name evidence="7" type="primary">LOC116332146</name>
</gene>
<dbReference type="Pfam" id="PF00441">
    <property type="entry name" value="Acyl-CoA_dh_1"/>
    <property type="match status" value="1"/>
</dbReference>
<dbReference type="Proteomes" id="UP000472276">
    <property type="component" value="Unassembled WGS sequence"/>
</dbReference>
<dbReference type="InterPro" id="IPR050741">
    <property type="entry name" value="Acyl-CoA_dehydrogenase"/>
</dbReference>
<reference evidence="7" key="2">
    <citation type="submission" date="2025-08" db="UniProtKB">
        <authorList>
            <consortium name="Ensembl"/>
        </authorList>
    </citation>
    <scope>IDENTIFICATION</scope>
</reference>
<dbReference type="SUPFAM" id="SSF47203">
    <property type="entry name" value="Acyl-CoA dehydrogenase C-terminal domain-like"/>
    <property type="match status" value="1"/>
</dbReference>
<dbReference type="InterPro" id="IPR036250">
    <property type="entry name" value="AcylCo_DH-like_C"/>
</dbReference>
<keyword evidence="5" id="KW-0472">Membrane</keyword>
<dbReference type="PANTHER" id="PTHR48083">
    <property type="entry name" value="MEDIUM-CHAIN SPECIFIC ACYL-COA DEHYDROGENASE, MITOCHONDRIAL-RELATED"/>
    <property type="match status" value="1"/>
</dbReference>
<proteinExistence type="predicted"/>
<feature type="transmembrane region" description="Helical" evidence="5">
    <location>
        <begin position="6"/>
        <end position="27"/>
    </location>
</feature>
<dbReference type="GO" id="GO:0033539">
    <property type="term" value="P:fatty acid beta-oxidation using acyl-CoA dehydrogenase"/>
    <property type="evidence" value="ECO:0007669"/>
    <property type="project" value="TreeGrafter"/>
</dbReference>
<accession>A0AAZ1XSL6</accession>
<evidence type="ECO:0000256" key="3">
    <source>
        <dbReference type="ARBA" id="ARBA00022827"/>
    </source>
</evidence>
<reference evidence="8" key="1">
    <citation type="submission" date="2020-03" db="EMBL/GenBank/DDBJ databases">
        <title>Evolution of repeat sequences and sex chromosomes of tilapia species revealed by chromosome-level genomes.</title>
        <authorList>
            <person name="Xu L."/>
            <person name="Tao W."/>
            <person name="Wang D."/>
            <person name="Zhou Q."/>
        </authorList>
    </citation>
    <scope>NUCLEOTIDE SEQUENCE [LARGE SCALE GENOMIC DNA]</scope>
    <source>
        <strain evidence="8">Israel</strain>
    </source>
</reference>
<name>A0AAZ1XSL6_OREAU</name>
<evidence type="ECO:0000256" key="4">
    <source>
        <dbReference type="ARBA" id="ARBA00023002"/>
    </source>
</evidence>
<dbReference type="GO" id="GO:0042758">
    <property type="term" value="P:long-chain fatty acid catabolic process"/>
    <property type="evidence" value="ECO:0007669"/>
    <property type="project" value="TreeGrafter"/>
</dbReference>
<evidence type="ECO:0000313" key="8">
    <source>
        <dbReference type="Proteomes" id="UP000472276"/>
    </source>
</evidence>
<evidence type="ECO:0000256" key="1">
    <source>
        <dbReference type="ARBA" id="ARBA00001974"/>
    </source>
</evidence>
<dbReference type="Gene3D" id="2.40.110.10">
    <property type="entry name" value="Butyryl-CoA Dehydrogenase, subunit A, domain 2"/>
    <property type="match status" value="1"/>
</dbReference>
<keyword evidence="2" id="KW-0285">Flavoprotein</keyword>
<dbReference type="InterPro" id="IPR009075">
    <property type="entry name" value="AcylCo_DH/oxidase_C"/>
</dbReference>
<dbReference type="GO" id="GO:0050660">
    <property type="term" value="F:flavin adenine dinucleotide binding"/>
    <property type="evidence" value="ECO:0007669"/>
    <property type="project" value="TreeGrafter"/>
</dbReference>
<evidence type="ECO:0000259" key="6">
    <source>
        <dbReference type="Pfam" id="PF00441"/>
    </source>
</evidence>